<organism evidence="1">
    <name type="scientific">marine sediment metagenome</name>
    <dbReference type="NCBI Taxonomy" id="412755"/>
    <lineage>
        <taxon>unclassified sequences</taxon>
        <taxon>metagenomes</taxon>
        <taxon>ecological metagenomes</taxon>
    </lineage>
</organism>
<dbReference type="InterPro" id="IPR046938">
    <property type="entry name" value="DNA_clamp_sf"/>
</dbReference>
<reference evidence="1" key="1">
    <citation type="journal article" date="2015" name="Nature">
        <title>Complex archaea that bridge the gap between prokaryotes and eukaryotes.</title>
        <authorList>
            <person name="Spang A."/>
            <person name="Saw J.H."/>
            <person name="Jorgensen S.L."/>
            <person name="Zaremba-Niedzwiedzka K."/>
            <person name="Martijn J."/>
            <person name="Lind A.E."/>
            <person name="van Eijk R."/>
            <person name="Schleper C."/>
            <person name="Guy L."/>
            <person name="Ettema T.J."/>
        </authorList>
    </citation>
    <scope>NUCLEOTIDE SEQUENCE</scope>
</reference>
<protein>
    <recommendedName>
        <fullName evidence="2">Proliferating cell nuclear antigen PCNA N-terminal domain-containing protein</fullName>
    </recommendedName>
</protein>
<dbReference type="EMBL" id="LAZR01005048">
    <property type="protein sequence ID" value="KKN03313.1"/>
    <property type="molecule type" value="Genomic_DNA"/>
</dbReference>
<comment type="caution">
    <text evidence="1">The sequence shown here is derived from an EMBL/GenBank/DDBJ whole genome shotgun (WGS) entry which is preliminary data.</text>
</comment>
<proteinExistence type="predicted"/>
<evidence type="ECO:0008006" key="2">
    <source>
        <dbReference type="Google" id="ProtNLM"/>
    </source>
</evidence>
<dbReference type="AlphaFoldDB" id="A0A0F9QDL8"/>
<sequence length="165" mass="19459">MLNLLKCRKNDLIQTQLIFREDKLDIELYSTKNKSKIKRTLKTIEMYLNEDGILDELLNLEHLNSFGIDNNKFNFMISQSGRLSEAVKLDLSNNSIKFSEENSIGEGDIEWNKDIISNINLKNERIFAYFSIEYFKTFTDFLFESNLNIKIMLDQEIPIKIQVKF</sequence>
<dbReference type="Gene3D" id="3.70.10.10">
    <property type="match status" value="1"/>
</dbReference>
<gene>
    <name evidence="1" type="ORF">LCGC14_1108960</name>
</gene>
<evidence type="ECO:0000313" key="1">
    <source>
        <dbReference type="EMBL" id="KKN03313.1"/>
    </source>
</evidence>
<dbReference type="SUPFAM" id="SSF55979">
    <property type="entry name" value="DNA clamp"/>
    <property type="match status" value="1"/>
</dbReference>
<accession>A0A0F9QDL8</accession>
<name>A0A0F9QDL8_9ZZZZ</name>